<dbReference type="PANTHER" id="PTHR21661:SF35">
    <property type="entry name" value="EPOXIDE HYDROLASE"/>
    <property type="match status" value="1"/>
</dbReference>
<protein>
    <recommendedName>
        <fullName evidence="5">Epoxide hydrolase</fullName>
    </recommendedName>
</protein>
<dbReference type="SUPFAM" id="SSF53474">
    <property type="entry name" value="alpha/beta-Hydrolases"/>
    <property type="match status" value="1"/>
</dbReference>
<dbReference type="EMBL" id="FOWW01000011">
    <property type="protein sequence ID" value="SFQ64004.1"/>
    <property type="molecule type" value="Genomic_DNA"/>
</dbReference>
<name>A0A1I6A5J1_9PSEU</name>
<dbReference type="STRING" id="587909.SAMN05421810_11198"/>
<evidence type="ECO:0000313" key="3">
    <source>
        <dbReference type="EMBL" id="SFQ64004.1"/>
    </source>
</evidence>
<organism evidence="3 4">
    <name type="scientific">Amycolatopsis arida</name>
    <dbReference type="NCBI Taxonomy" id="587909"/>
    <lineage>
        <taxon>Bacteria</taxon>
        <taxon>Bacillati</taxon>
        <taxon>Actinomycetota</taxon>
        <taxon>Actinomycetes</taxon>
        <taxon>Pseudonocardiales</taxon>
        <taxon>Pseudonocardiaceae</taxon>
        <taxon>Amycolatopsis</taxon>
    </lineage>
</organism>
<dbReference type="AlphaFoldDB" id="A0A1I6A5J1"/>
<evidence type="ECO:0000256" key="1">
    <source>
        <dbReference type="ARBA" id="ARBA00010088"/>
    </source>
</evidence>
<evidence type="ECO:0000256" key="2">
    <source>
        <dbReference type="ARBA" id="ARBA00022801"/>
    </source>
</evidence>
<keyword evidence="4" id="KW-1185">Reference proteome</keyword>
<dbReference type="RefSeq" id="WP_208326025.1">
    <property type="nucleotide sequence ID" value="NZ_FOWW01000011.1"/>
</dbReference>
<dbReference type="GO" id="GO:0004301">
    <property type="term" value="F:epoxide hydrolase activity"/>
    <property type="evidence" value="ECO:0007669"/>
    <property type="project" value="TreeGrafter"/>
</dbReference>
<keyword evidence="2" id="KW-0378">Hydrolase</keyword>
<evidence type="ECO:0008006" key="5">
    <source>
        <dbReference type="Google" id="ProtNLM"/>
    </source>
</evidence>
<comment type="similarity">
    <text evidence="1">Belongs to the peptidase S33 family.</text>
</comment>
<proteinExistence type="inferred from homology"/>
<gene>
    <name evidence="3" type="ORF">SAMN05421810_11198</name>
</gene>
<dbReference type="Gene3D" id="3.40.50.1820">
    <property type="entry name" value="alpha/beta hydrolase"/>
    <property type="match status" value="1"/>
</dbReference>
<dbReference type="Proteomes" id="UP000198727">
    <property type="component" value="Unassembled WGS sequence"/>
</dbReference>
<dbReference type="InterPro" id="IPR029058">
    <property type="entry name" value="AB_hydrolase_fold"/>
</dbReference>
<sequence>MPLLLTHGWPNSVVEYLNLVGPLTDPGAHGGDPRQAFHVVAPSVPGFGFPGR</sequence>
<dbReference type="PANTHER" id="PTHR21661">
    <property type="entry name" value="EPOXIDE HYDROLASE 1-RELATED"/>
    <property type="match status" value="1"/>
</dbReference>
<accession>A0A1I6A5J1</accession>
<reference evidence="4" key="1">
    <citation type="submission" date="2016-10" db="EMBL/GenBank/DDBJ databases">
        <authorList>
            <person name="Varghese N."/>
            <person name="Submissions S."/>
        </authorList>
    </citation>
    <scope>NUCLEOTIDE SEQUENCE [LARGE SCALE GENOMIC DNA]</scope>
    <source>
        <strain evidence="4">CGMCC 4.5579</strain>
    </source>
</reference>
<dbReference type="GO" id="GO:0097176">
    <property type="term" value="P:epoxide metabolic process"/>
    <property type="evidence" value="ECO:0007669"/>
    <property type="project" value="TreeGrafter"/>
</dbReference>
<evidence type="ECO:0000313" key="4">
    <source>
        <dbReference type="Proteomes" id="UP000198727"/>
    </source>
</evidence>